<keyword evidence="1 8" id="KW-0963">Cytoplasm</keyword>
<dbReference type="GeneID" id="97549249"/>
<dbReference type="PANTHER" id="PTHR19136:SF81">
    <property type="entry name" value="MOLYBDENUM COFACTOR GUANYLYLTRANSFERASE"/>
    <property type="match status" value="1"/>
</dbReference>
<comment type="subcellular location">
    <subcellularLocation>
        <location evidence="8">Cytoplasm</location>
    </subcellularLocation>
</comment>
<keyword evidence="4 8" id="KW-0547">Nucleotide-binding</keyword>
<name>A0A2V2NE85_9EURY</name>
<dbReference type="GO" id="GO:0006777">
    <property type="term" value="P:Mo-molybdopterin cofactor biosynthetic process"/>
    <property type="evidence" value="ECO:0007669"/>
    <property type="project" value="UniProtKB-KW"/>
</dbReference>
<feature type="binding site" evidence="8">
    <location>
        <position position="102"/>
    </location>
    <ligand>
        <name>GTP</name>
        <dbReference type="ChEBI" id="CHEBI:37565"/>
    </ligand>
</feature>
<comment type="function">
    <text evidence="8">Transfers a GMP moiety from GTP to Mo-molybdopterin (Mo-MPT) cofactor (Moco or molybdenum cofactor) to form Mo-molybdopterin guanine dinucleotide (Mo-MGD) cofactor.</text>
</comment>
<evidence type="ECO:0000256" key="4">
    <source>
        <dbReference type="ARBA" id="ARBA00022741"/>
    </source>
</evidence>
<keyword evidence="6 8" id="KW-0342">GTP-binding</keyword>
<evidence type="ECO:0000256" key="1">
    <source>
        <dbReference type="ARBA" id="ARBA00022490"/>
    </source>
</evidence>
<gene>
    <name evidence="8" type="primary">mobA</name>
    <name evidence="10" type="ORF">DK846_01730</name>
</gene>
<comment type="similarity">
    <text evidence="8">Belongs to the MobA family.</text>
</comment>
<evidence type="ECO:0000256" key="3">
    <source>
        <dbReference type="ARBA" id="ARBA00022723"/>
    </source>
</evidence>
<dbReference type="GO" id="GO:0005525">
    <property type="term" value="F:GTP binding"/>
    <property type="evidence" value="ECO:0007669"/>
    <property type="project" value="UniProtKB-UniRule"/>
</dbReference>
<protein>
    <recommendedName>
        <fullName evidence="8">Probable molybdenum cofactor guanylyltransferase</fullName>
        <shortName evidence="8">MoCo guanylyltransferase</shortName>
        <ecNumber evidence="8">2.7.7.77</ecNumber>
    </recommendedName>
    <alternativeName>
        <fullName evidence="8">GTP:molybdopterin guanylyltransferase</fullName>
    </alternativeName>
    <alternativeName>
        <fullName evidence="8">Mo-MPT guanylyltransferase</fullName>
    </alternativeName>
    <alternativeName>
        <fullName evidence="8">Molybdopterin guanylyltransferase</fullName>
    </alternativeName>
    <alternativeName>
        <fullName evidence="8">Molybdopterin-guanine dinucleotide synthase</fullName>
        <shortName evidence="8">MGD synthase</shortName>
    </alternativeName>
</protein>
<feature type="domain" description="MobA-like NTP transferase" evidence="9">
    <location>
        <begin position="8"/>
        <end position="163"/>
    </location>
</feature>
<keyword evidence="5 8" id="KW-0460">Magnesium</keyword>
<comment type="caution">
    <text evidence="10">The sequence shown here is derived from an EMBL/GenBank/DDBJ whole genome shotgun (WGS) entry which is preliminary data.</text>
</comment>
<feature type="binding site" evidence="8">
    <location>
        <position position="73"/>
    </location>
    <ligand>
        <name>GTP</name>
        <dbReference type="ChEBI" id="CHEBI:37565"/>
    </ligand>
</feature>
<sequence>MERASRTALILLGGMATRAGGRAKYLFEYEGETFLQRQIKTLTLVTDEIILSCRDEEQAREVTAIFPYPCVIDSIKGTGPVEGIRSALSHAKGDFIIIVACDMPFISAAVIEELFTRIGNADVAIPEWEAGHLEPLHAVYRREALIWFFSHYTARRIRDITDQLSTLVIPVNEIQKIDPELKTFTNINYLQEFNALI</sequence>
<evidence type="ECO:0000256" key="8">
    <source>
        <dbReference type="HAMAP-Rule" id="MF_00316"/>
    </source>
</evidence>
<dbReference type="InterPro" id="IPR029044">
    <property type="entry name" value="Nucleotide-diphossugar_trans"/>
</dbReference>
<dbReference type="RefSeq" id="WP_109967191.1">
    <property type="nucleotide sequence ID" value="NZ_CP176093.1"/>
</dbReference>
<accession>A0A2V2NE85</accession>
<organism evidence="10 11">
    <name type="scientific">Methanospirillum lacunae</name>
    <dbReference type="NCBI Taxonomy" id="668570"/>
    <lineage>
        <taxon>Archaea</taxon>
        <taxon>Methanobacteriati</taxon>
        <taxon>Methanobacteriota</taxon>
        <taxon>Stenosarchaea group</taxon>
        <taxon>Methanomicrobia</taxon>
        <taxon>Methanomicrobiales</taxon>
        <taxon>Methanospirillaceae</taxon>
        <taxon>Methanospirillum</taxon>
    </lineage>
</organism>
<proteinExistence type="inferred from homology"/>
<evidence type="ECO:0000256" key="2">
    <source>
        <dbReference type="ARBA" id="ARBA00022679"/>
    </source>
</evidence>
<feature type="binding site" evidence="8">
    <location>
        <begin position="11"/>
        <end position="13"/>
    </location>
    <ligand>
        <name>GTP</name>
        <dbReference type="ChEBI" id="CHEBI:37565"/>
    </ligand>
</feature>
<dbReference type="EMBL" id="QGMY01000002">
    <property type="protein sequence ID" value="PWR73911.1"/>
    <property type="molecule type" value="Genomic_DNA"/>
</dbReference>
<evidence type="ECO:0000256" key="7">
    <source>
        <dbReference type="ARBA" id="ARBA00023150"/>
    </source>
</evidence>
<feature type="binding site" evidence="8">
    <location>
        <position position="24"/>
    </location>
    <ligand>
        <name>GTP</name>
        <dbReference type="ChEBI" id="CHEBI:37565"/>
    </ligand>
</feature>
<keyword evidence="3 8" id="KW-0479">Metal-binding</keyword>
<dbReference type="Gene3D" id="3.90.550.10">
    <property type="entry name" value="Spore Coat Polysaccharide Biosynthesis Protein SpsA, Chain A"/>
    <property type="match status" value="1"/>
</dbReference>
<dbReference type="Pfam" id="PF12804">
    <property type="entry name" value="NTP_transf_3"/>
    <property type="match status" value="1"/>
</dbReference>
<evidence type="ECO:0000256" key="6">
    <source>
        <dbReference type="ARBA" id="ARBA00023134"/>
    </source>
</evidence>
<feature type="binding site" evidence="8">
    <location>
        <position position="102"/>
    </location>
    <ligand>
        <name>Mg(2+)</name>
        <dbReference type="ChEBI" id="CHEBI:18420"/>
    </ligand>
</feature>
<keyword evidence="7 8" id="KW-0501">Molybdenum cofactor biosynthesis</keyword>
<evidence type="ECO:0000259" key="9">
    <source>
        <dbReference type="Pfam" id="PF12804"/>
    </source>
</evidence>
<dbReference type="SUPFAM" id="SSF53448">
    <property type="entry name" value="Nucleotide-diphospho-sugar transferases"/>
    <property type="match status" value="1"/>
</dbReference>
<comment type="catalytic activity">
    <reaction evidence="8">
        <text>Mo-molybdopterin + GTP + H(+) = Mo-molybdopterin guanine dinucleotide + diphosphate</text>
        <dbReference type="Rhea" id="RHEA:34243"/>
        <dbReference type="ChEBI" id="CHEBI:15378"/>
        <dbReference type="ChEBI" id="CHEBI:33019"/>
        <dbReference type="ChEBI" id="CHEBI:37565"/>
        <dbReference type="ChEBI" id="CHEBI:71302"/>
        <dbReference type="ChEBI" id="CHEBI:71310"/>
        <dbReference type="EC" id="2.7.7.77"/>
    </reaction>
</comment>
<keyword evidence="11" id="KW-1185">Reference proteome</keyword>
<keyword evidence="10" id="KW-0548">Nucleotidyltransferase</keyword>
<evidence type="ECO:0000256" key="5">
    <source>
        <dbReference type="ARBA" id="ARBA00022842"/>
    </source>
</evidence>
<dbReference type="EC" id="2.7.7.77" evidence="8"/>
<dbReference type="PANTHER" id="PTHR19136">
    <property type="entry name" value="MOLYBDENUM COFACTOR GUANYLYLTRANSFERASE"/>
    <property type="match status" value="1"/>
</dbReference>
<comment type="caution">
    <text evidence="8">Lacks conserved residue(s) required for the propagation of feature annotation.</text>
</comment>
<dbReference type="CDD" id="cd02503">
    <property type="entry name" value="MobA"/>
    <property type="match status" value="1"/>
</dbReference>
<dbReference type="Proteomes" id="UP000245657">
    <property type="component" value="Unassembled WGS sequence"/>
</dbReference>
<dbReference type="GO" id="GO:0046872">
    <property type="term" value="F:metal ion binding"/>
    <property type="evidence" value="ECO:0007669"/>
    <property type="project" value="UniProtKB-KW"/>
</dbReference>
<dbReference type="GO" id="GO:0061603">
    <property type="term" value="F:molybdenum cofactor guanylyltransferase activity"/>
    <property type="evidence" value="ECO:0007669"/>
    <property type="project" value="UniProtKB-EC"/>
</dbReference>
<keyword evidence="2 8" id="KW-0808">Transferase</keyword>
<dbReference type="AlphaFoldDB" id="A0A2V2NE85"/>
<reference evidence="10 11" key="1">
    <citation type="submission" date="2018-05" db="EMBL/GenBank/DDBJ databases">
        <title>Draft genome of Methanospirillum lacunae Ki8-1.</title>
        <authorList>
            <person name="Dueholm M.S."/>
            <person name="Nielsen P.H."/>
            <person name="Bakmann L.F."/>
            <person name="Otzen D.E."/>
        </authorList>
    </citation>
    <scope>NUCLEOTIDE SEQUENCE [LARGE SCALE GENOMIC DNA]</scope>
    <source>
        <strain evidence="10 11">Ki8-1</strain>
    </source>
</reference>
<evidence type="ECO:0000313" key="11">
    <source>
        <dbReference type="Proteomes" id="UP000245657"/>
    </source>
</evidence>
<dbReference type="InterPro" id="IPR025877">
    <property type="entry name" value="MobA-like_NTP_Trfase"/>
</dbReference>
<dbReference type="InterPro" id="IPR013482">
    <property type="entry name" value="Molybde_CF_guanTrfase"/>
</dbReference>
<comment type="cofactor">
    <cofactor evidence="8">
        <name>Mg(2+)</name>
        <dbReference type="ChEBI" id="CHEBI:18420"/>
    </cofactor>
</comment>
<comment type="domain">
    <text evidence="8">The N-terminal domain determines nucleotide recognition and specific binding, while the C-terminal domain determines the specific binding to the target protein.</text>
</comment>
<dbReference type="OrthoDB" id="28434at2157"/>
<dbReference type="GO" id="GO:0005737">
    <property type="term" value="C:cytoplasm"/>
    <property type="evidence" value="ECO:0007669"/>
    <property type="project" value="UniProtKB-SubCell"/>
</dbReference>
<evidence type="ECO:0000313" key="10">
    <source>
        <dbReference type="EMBL" id="PWR73911.1"/>
    </source>
</evidence>
<dbReference type="HAMAP" id="MF_00316">
    <property type="entry name" value="MobA"/>
    <property type="match status" value="1"/>
</dbReference>